<dbReference type="GO" id="GO:0046872">
    <property type="term" value="F:metal ion binding"/>
    <property type="evidence" value="ECO:0007669"/>
    <property type="project" value="UniProtKB-KW"/>
</dbReference>
<name>A0AAW5C4G4_9FIRM</name>
<evidence type="ECO:0000256" key="4">
    <source>
        <dbReference type="ARBA" id="ARBA00022737"/>
    </source>
</evidence>
<evidence type="ECO:0000313" key="10">
    <source>
        <dbReference type="Proteomes" id="UP001299608"/>
    </source>
</evidence>
<gene>
    <name evidence="9" type="ORF">L0N08_16705</name>
</gene>
<keyword evidence="6" id="KW-0408">Iron</keyword>
<evidence type="ECO:0000256" key="1">
    <source>
        <dbReference type="ARBA" id="ARBA00022448"/>
    </source>
</evidence>
<dbReference type="InterPro" id="IPR017896">
    <property type="entry name" value="4Fe4S_Fe-S-bd"/>
</dbReference>
<protein>
    <submittedName>
        <fullName evidence="9">4Fe-4S dicluster domain-containing protein</fullName>
    </submittedName>
</protein>
<dbReference type="PANTHER" id="PTHR43177:SF5">
    <property type="entry name" value="ANAEROBIC DIMETHYL SULFOXIDE REDUCTASE CHAIN B-RELATED"/>
    <property type="match status" value="1"/>
</dbReference>
<dbReference type="EMBL" id="JAKNGE010000021">
    <property type="protein sequence ID" value="MCG4747068.1"/>
    <property type="molecule type" value="Genomic_DNA"/>
</dbReference>
<keyword evidence="4" id="KW-0677">Repeat</keyword>
<reference evidence="9" key="1">
    <citation type="submission" date="2022-01" db="EMBL/GenBank/DDBJ databases">
        <title>Collection of gut derived symbiotic bacterial strains cultured from healthy donors.</title>
        <authorList>
            <person name="Lin H."/>
            <person name="Kohout C."/>
            <person name="Waligurski E."/>
            <person name="Pamer E.G."/>
        </authorList>
    </citation>
    <scope>NUCLEOTIDE SEQUENCE</scope>
    <source>
        <strain evidence="9">DFI.6.55</strain>
    </source>
</reference>
<dbReference type="Pfam" id="PF13247">
    <property type="entry name" value="Fer4_11"/>
    <property type="match status" value="1"/>
</dbReference>
<evidence type="ECO:0000256" key="3">
    <source>
        <dbReference type="ARBA" id="ARBA00022723"/>
    </source>
</evidence>
<feature type="domain" description="4Fe-4S ferredoxin-type" evidence="8">
    <location>
        <begin position="85"/>
        <end position="114"/>
    </location>
</feature>
<dbReference type="Gene3D" id="3.30.70.20">
    <property type="match status" value="2"/>
</dbReference>
<evidence type="ECO:0000256" key="5">
    <source>
        <dbReference type="ARBA" id="ARBA00022982"/>
    </source>
</evidence>
<evidence type="ECO:0000256" key="6">
    <source>
        <dbReference type="ARBA" id="ARBA00023004"/>
    </source>
</evidence>
<dbReference type="CDD" id="cd10563">
    <property type="entry name" value="CooF_like"/>
    <property type="match status" value="1"/>
</dbReference>
<dbReference type="AlphaFoldDB" id="A0AAW5C4G4"/>
<dbReference type="InterPro" id="IPR017900">
    <property type="entry name" value="4Fe4S_Fe_S_CS"/>
</dbReference>
<dbReference type="SUPFAM" id="SSF54862">
    <property type="entry name" value="4Fe-4S ferredoxins"/>
    <property type="match status" value="1"/>
</dbReference>
<dbReference type="PANTHER" id="PTHR43177">
    <property type="entry name" value="PROTEIN NRFC"/>
    <property type="match status" value="1"/>
</dbReference>
<keyword evidence="1" id="KW-0813">Transport</keyword>
<proteinExistence type="predicted"/>
<evidence type="ECO:0000259" key="8">
    <source>
        <dbReference type="PROSITE" id="PS51379"/>
    </source>
</evidence>
<keyword evidence="3" id="KW-0479">Metal-binding</keyword>
<evidence type="ECO:0000313" key="9">
    <source>
        <dbReference type="EMBL" id="MCG4747068.1"/>
    </source>
</evidence>
<dbReference type="GO" id="GO:0051539">
    <property type="term" value="F:4 iron, 4 sulfur cluster binding"/>
    <property type="evidence" value="ECO:0007669"/>
    <property type="project" value="UniProtKB-KW"/>
</dbReference>
<organism evidence="9 10">
    <name type="scientific">Enterocloster aldenensis</name>
    <dbReference type="NCBI Taxonomy" id="358742"/>
    <lineage>
        <taxon>Bacteria</taxon>
        <taxon>Bacillati</taxon>
        <taxon>Bacillota</taxon>
        <taxon>Clostridia</taxon>
        <taxon>Lachnospirales</taxon>
        <taxon>Lachnospiraceae</taxon>
        <taxon>Enterocloster</taxon>
    </lineage>
</organism>
<accession>A0AAW5C4G4</accession>
<keyword evidence="5" id="KW-0249">Electron transport</keyword>
<dbReference type="RefSeq" id="WP_238053672.1">
    <property type="nucleotide sequence ID" value="NZ_JAKNGE010000021.1"/>
</dbReference>
<feature type="domain" description="4Fe-4S ferredoxin-type" evidence="8">
    <location>
        <begin position="2"/>
        <end position="30"/>
    </location>
</feature>
<keyword evidence="7" id="KW-0411">Iron-sulfur</keyword>
<evidence type="ECO:0000256" key="7">
    <source>
        <dbReference type="ARBA" id="ARBA00023014"/>
    </source>
</evidence>
<keyword evidence="2" id="KW-0004">4Fe-4S</keyword>
<comment type="caution">
    <text evidence="9">The sequence shown here is derived from an EMBL/GenBank/DDBJ whole genome shotgun (WGS) entry which is preliminary data.</text>
</comment>
<dbReference type="Proteomes" id="UP001299608">
    <property type="component" value="Unassembled WGS sequence"/>
</dbReference>
<evidence type="ECO:0000256" key="2">
    <source>
        <dbReference type="ARBA" id="ARBA00022485"/>
    </source>
</evidence>
<sequence>MKRIWIDACKCDGCLNCTLACMNAHRADKGSIYDLDLTDPSNEGRNFIHRQPDGTYRPVFCRHCDEPECVNSCMSGALSKNPETGIVEYDERRCAGCFMCVMNCPFGVLKPDSATKSRIIKCDFCKDSGSEPSCVKACPKKAIWVEEVRS</sequence>
<dbReference type="InterPro" id="IPR050954">
    <property type="entry name" value="ET_IronSulfur_Cluster-Binding"/>
</dbReference>
<dbReference type="PROSITE" id="PS51379">
    <property type="entry name" value="4FE4S_FER_2"/>
    <property type="match status" value="2"/>
</dbReference>
<dbReference type="PROSITE" id="PS00198">
    <property type="entry name" value="4FE4S_FER_1"/>
    <property type="match status" value="1"/>
</dbReference>